<keyword evidence="2" id="KW-1185">Reference proteome</keyword>
<accession>A0A073BAY2</accession>
<name>A0A073BAY2_9PSEU</name>
<sequence length="101" mass="10467">MQGVGVEVVALDGGESGAVGAGLLADAERVRTCGAGVGIDGAAQNRRMSTYSVVRWVDLGRCTRDGVIDVVEPCREVGAALEEAINNDRDDTGYTVAPNML</sequence>
<comment type="caution">
    <text evidence="1">The sequence shown here is derived from an EMBL/GenBank/DDBJ whole genome shotgun (WGS) entry which is preliminary data.</text>
</comment>
<dbReference type="AlphaFoldDB" id="A0A073BAY2"/>
<reference evidence="1 2" key="1">
    <citation type="submission" date="2014-06" db="EMBL/GenBank/DDBJ databases">
        <title>Saccharopolyspora rectivirgula DSM-43113 Genome sequencing.</title>
        <authorList>
            <person name="Barrera C."/>
            <person name="Millon L."/>
            <person name="Rognon B."/>
            <person name="Zaugg C."/>
            <person name="Monod M."/>
        </authorList>
    </citation>
    <scope>NUCLEOTIDE SEQUENCE [LARGE SCALE GENOMIC DNA]</scope>
    <source>
        <strain evidence="1 2">DSM 43113</strain>
    </source>
</reference>
<protein>
    <submittedName>
        <fullName evidence="1">Uncharacterized protein</fullName>
    </submittedName>
</protein>
<proteinExistence type="predicted"/>
<organism evidence="1 2">
    <name type="scientific">Saccharopolyspora rectivirgula</name>
    <dbReference type="NCBI Taxonomy" id="28042"/>
    <lineage>
        <taxon>Bacteria</taxon>
        <taxon>Bacillati</taxon>
        <taxon>Actinomycetota</taxon>
        <taxon>Actinomycetes</taxon>
        <taxon>Pseudonocardiales</taxon>
        <taxon>Pseudonocardiaceae</taxon>
        <taxon>Saccharopolyspora</taxon>
    </lineage>
</organism>
<dbReference type="Proteomes" id="UP000031419">
    <property type="component" value="Unassembled WGS sequence"/>
</dbReference>
<evidence type="ECO:0000313" key="1">
    <source>
        <dbReference type="EMBL" id="KEI44939.1"/>
    </source>
</evidence>
<gene>
    <name evidence="1" type="ORF">GU90_06865</name>
</gene>
<dbReference type="EMBL" id="JNVU01000017">
    <property type="protein sequence ID" value="KEI44939.1"/>
    <property type="molecule type" value="Genomic_DNA"/>
</dbReference>
<evidence type="ECO:0000313" key="2">
    <source>
        <dbReference type="Proteomes" id="UP000031419"/>
    </source>
</evidence>